<evidence type="ECO:0000313" key="4">
    <source>
        <dbReference type="Proteomes" id="UP000199112"/>
    </source>
</evidence>
<accession>A0A1H6G4X7</accession>
<evidence type="ECO:0000256" key="1">
    <source>
        <dbReference type="ARBA" id="ARBA00008791"/>
    </source>
</evidence>
<dbReference type="Gene3D" id="3.40.50.620">
    <property type="entry name" value="HUPs"/>
    <property type="match status" value="1"/>
</dbReference>
<dbReference type="Proteomes" id="UP000199112">
    <property type="component" value="Unassembled WGS sequence"/>
</dbReference>
<organism evidence="3 4">
    <name type="scientific">Natronorubrum sediminis</name>
    <dbReference type="NCBI Taxonomy" id="640943"/>
    <lineage>
        <taxon>Archaea</taxon>
        <taxon>Methanobacteriati</taxon>
        <taxon>Methanobacteriota</taxon>
        <taxon>Stenosarchaea group</taxon>
        <taxon>Halobacteria</taxon>
        <taxon>Halobacteriales</taxon>
        <taxon>Natrialbaceae</taxon>
        <taxon>Natronorubrum</taxon>
    </lineage>
</organism>
<reference evidence="4" key="1">
    <citation type="submission" date="2016-10" db="EMBL/GenBank/DDBJ databases">
        <authorList>
            <person name="Varghese N."/>
            <person name="Submissions S."/>
        </authorList>
    </citation>
    <scope>NUCLEOTIDE SEQUENCE [LARGE SCALE GENOMIC DNA]</scope>
    <source>
        <strain evidence="4">CGMCC 1.8981</strain>
    </source>
</reference>
<dbReference type="OrthoDB" id="14880at2157"/>
<keyword evidence="4" id="KW-1185">Reference proteome</keyword>
<feature type="domain" description="UspA" evidence="2">
    <location>
        <begin position="2"/>
        <end position="149"/>
    </location>
</feature>
<dbReference type="PRINTS" id="PR01438">
    <property type="entry name" value="UNVRSLSTRESS"/>
</dbReference>
<evidence type="ECO:0000259" key="2">
    <source>
        <dbReference type="Pfam" id="PF00582"/>
    </source>
</evidence>
<dbReference type="EMBL" id="FNWL01000006">
    <property type="protein sequence ID" value="SEH18131.1"/>
    <property type="molecule type" value="Genomic_DNA"/>
</dbReference>
<gene>
    <name evidence="3" type="ORF">SAMN04487967_3665</name>
</gene>
<dbReference type="InterPro" id="IPR006015">
    <property type="entry name" value="Universal_stress_UspA"/>
</dbReference>
<dbReference type="RefSeq" id="WP_090508385.1">
    <property type="nucleotide sequence ID" value="NZ_FNWL01000006.1"/>
</dbReference>
<name>A0A1H6G4X7_9EURY</name>
<dbReference type="SUPFAM" id="SSF52402">
    <property type="entry name" value="Adenine nucleotide alpha hydrolases-like"/>
    <property type="match status" value="1"/>
</dbReference>
<comment type="similarity">
    <text evidence="1">Belongs to the universal stress protein A family.</text>
</comment>
<dbReference type="InterPro" id="IPR006016">
    <property type="entry name" value="UspA"/>
</dbReference>
<evidence type="ECO:0000313" key="3">
    <source>
        <dbReference type="EMBL" id="SEH18131.1"/>
    </source>
</evidence>
<dbReference type="PANTHER" id="PTHR46268:SF6">
    <property type="entry name" value="UNIVERSAL STRESS PROTEIN UP12"/>
    <property type="match status" value="1"/>
</dbReference>
<protein>
    <submittedName>
        <fullName evidence="3">Nucleotide-binding universal stress protein, UspA family</fullName>
    </submittedName>
</protein>
<dbReference type="InterPro" id="IPR014729">
    <property type="entry name" value="Rossmann-like_a/b/a_fold"/>
</dbReference>
<proteinExistence type="inferred from homology"/>
<dbReference type="CDD" id="cd00293">
    <property type="entry name" value="USP-like"/>
    <property type="match status" value="1"/>
</dbReference>
<sequence length="149" mass="15746">MKFLVAVDGSTEAGNALQYATDIAVAAEGEITVVHAVHPAVYDEGGSEPITTFSDAEQRLILENIEGAEERGSDVLDDALDRAEDAGVDVEAELLYGDPVGEIVDYAEVEGFDGIYVGHRGRTGRAELMLGSVAKAIVERATVPVTVVR</sequence>
<dbReference type="AlphaFoldDB" id="A0A1H6G4X7"/>
<dbReference type="PANTHER" id="PTHR46268">
    <property type="entry name" value="STRESS RESPONSE PROTEIN NHAX"/>
    <property type="match status" value="1"/>
</dbReference>
<dbReference type="Pfam" id="PF00582">
    <property type="entry name" value="Usp"/>
    <property type="match status" value="1"/>
</dbReference>